<dbReference type="GO" id="GO:0016829">
    <property type="term" value="F:lyase activity"/>
    <property type="evidence" value="ECO:0007669"/>
    <property type="project" value="UniProtKB-KW"/>
</dbReference>
<dbReference type="InterPro" id="IPR007197">
    <property type="entry name" value="rSAM"/>
</dbReference>
<dbReference type="EMBL" id="FNZK01000015">
    <property type="protein sequence ID" value="SEJ73978.1"/>
    <property type="molecule type" value="Genomic_DNA"/>
</dbReference>
<dbReference type="InterPro" id="IPR012838">
    <property type="entry name" value="PFL1_activating"/>
</dbReference>
<keyword evidence="7 10" id="KW-0560">Oxidoreductase</keyword>
<evidence type="ECO:0000256" key="9">
    <source>
        <dbReference type="ARBA" id="ARBA00023014"/>
    </source>
</evidence>
<evidence type="ECO:0000256" key="2">
    <source>
        <dbReference type="ARBA" id="ARBA00009777"/>
    </source>
</evidence>
<keyword evidence="8 10" id="KW-0408">Iron</keyword>
<organism evidence="12 13">
    <name type="scientific">Propionispira arboris</name>
    <dbReference type="NCBI Taxonomy" id="84035"/>
    <lineage>
        <taxon>Bacteria</taxon>
        <taxon>Bacillati</taxon>
        <taxon>Bacillota</taxon>
        <taxon>Negativicutes</taxon>
        <taxon>Selenomonadales</taxon>
        <taxon>Selenomonadaceae</taxon>
        <taxon>Propionispira</taxon>
    </lineage>
</organism>
<evidence type="ECO:0000313" key="13">
    <source>
        <dbReference type="Proteomes" id="UP000199662"/>
    </source>
</evidence>
<name>A0A1H7B973_9FIRM</name>
<dbReference type="Proteomes" id="UP000199662">
    <property type="component" value="Unassembled WGS sequence"/>
</dbReference>
<evidence type="ECO:0000256" key="7">
    <source>
        <dbReference type="ARBA" id="ARBA00023002"/>
    </source>
</evidence>
<evidence type="ECO:0000256" key="4">
    <source>
        <dbReference type="ARBA" id="ARBA00022485"/>
    </source>
</evidence>
<dbReference type="GO" id="GO:0046872">
    <property type="term" value="F:metal ion binding"/>
    <property type="evidence" value="ECO:0007669"/>
    <property type="project" value="UniProtKB-UniRule"/>
</dbReference>
<dbReference type="GO" id="GO:0005737">
    <property type="term" value="C:cytoplasm"/>
    <property type="evidence" value="ECO:0007669"/>
    <property type="project" value="UniProtKB-SubCell"/>
</dbReference>
<accession>A0A1H7B973</accession>
<evidence type="ECO:0000313" key="12">
    <source>
        <dbReference type="EMBL" id="SEJ73978.1"/>
    </source>
</evidence>
<dbReference type="InterPro" id="IPR058240">
    <property type="entry name" value="rSAM_sf"/>
</dbReference>
<protein>
    <recommendedName>
        <fullName evidence="3 10">Pyruvate formate-lyase-activating enzyme</fullName>
        <ecNumber evidence="10">1.97.1.4</ecNumber>
    </recommendedName>
</protein>
<comment type="similarity">
    <text evidence="2 10">Belongs to the organic radical-activating enzymes family.</text>
</comment>
<dbReference type="SFLD" id="SFLDG01066">
    <property type="entry name" value="organic_radical-activating_enz"/>
    <property type="match status" value="1"/>
</dbReference>
<dbReference type="CDD" id="cd01335">
    <property type="entry name" value="Radical_SAM"/>
    <property type="match status" value="1"/>
</dbReference>
<keyword evidence="12" id="KW-0456">Lyase</keyword>
<keyword evidence="13" id="KW-1185">Reference proteome</keyword>
<feature type="domain" description="Radical SAM core" evidence="11">
    <location>
        <begin position="14"/>
        <end position="244"/>
    </location>
</feature>
<dbReference type="GO" id="GO:0051539">
    <property type="term" value="F:4 iron, 4 sulfur cluster binding"/>
    <property type="evidence" value="ECO:0007669"/>
    <property type="project" value="UniProtKB-UniRule"/>
</dbReference>
<proteinExistence type="inferred from homology"/>
<dbReference type="AlphaFoldDB" id="A0A1H7B973"/>
<comment type="function">
    <text evidence="1 10">Activation of pyruvate formate-lyase under anaerobic conditions by generation of an organic free radical, using S-adenosylmethionine and reduced flavodoxin as cosubstrates to produce 5'-deoxy-adenosine.</text>
</comment>
<keyword evidence="9 10" id="KW-0411">Iron-sulfur</keyword>
<keyword evidence="12" id="KW-0670">Pyruvate</keyword>
<dbReference type="PANTHER" id="PTHR30352:SF5">
    <property type="entry name" value="PYRUVATE FORMATE-LYASE 1-ACTIVATING ENZYME"/>
    <property type="match status" value="1"/>
</dbReference>
<dbReference type="EC" id="1.97.1.4" evidence="10"/>
<dbReference type="PANTHER" id="PTHR30352">
    <property type="entry name" value="PYRUVATE FORMATE-LYASE-ACTIVATING ENZYME"/>
    <property type="match status" value="1"/>
</dbReference>
<dbReference type="STRING" id="84035.SAMN05660742_11598"/>
<dbReference type="SUPFAM" id="SSF102114">
    <property type="entry name" value="Radical SAM enzymes"/>
    <property type="match status" value="1"/>
</dbReference>
<evidence type="ECO:0000256" key="3">
    <source>
        <dbReference type="ARBA" id="ARBA00021356"/>
    </source>
</evidence>
<evidence type="ECO:0000256" key="6">
    <source>
        <dbReference type="ARBA" id="ARBA00022723"/>
    </source>
</evidence>
<reference evidence="12 13" key="1">
    <citation type="submission" date="2016-10" db="EMBL/GenBank/DDBJ databases">
        <authorList>
            <person name="de Groot N.N."/>
        </authorList>
    </citation>
    <scope>NUCLEOTIDE SEQUENCE [LARGE SCALE GENOMIC DNA]</scope>
    <source>
        <strain evidence="12 13">DSM 2179</strain>
    </source>
</reference>
<dbReference type="GO" id="GO:0043365">
    <property type="term" value="F:[formate-C-acetyltransferase]-activating enzyme activity"/>
    <property type="evidence" value="ECO:0007669"/>
    <property type="project" value="UniProtKB-UniRule"/>
</dbReference>
<dbReference type="Gene3D" id="3.20.20.70">
    <property type="entry name" value="Aldolase class I"/>
    <property type="match status" value="1"/>
</dbReference>
<evidence type="ECO:0000259" key="11">
    <source>
        <dbReference type="PROSITE" id="PS51918"/>
    </source>
</evidence>
<keyword evidence="4 10" id="KW-0004">4Fe-4S</keyword>
<dbReference type="SFLD" id="SFLDS00029">
    <property type="entry name" value="Radical_SAM"/>
    <property type="match status" value="1"/>
</dbReference>
<comment type="cofactor">
    <cofactor evidence="10">
        <name>[4Fe-4S] cluster</name>
        <dbReference type="ChEBI" id="CHEBI:49883"/>
    </cofactor>
    <text evidence="10">Binds 1 [4Fe-4S] cluster. The cluster is coordinated with 3 cysteines and an exchangeable S-adenosyl-L-methionine.</text>
</comment>
<keyword evidence="6 10" id="KW-0479">Metal-binding</keyword>
<dbReference type="InterPro" id="IPR034457">
    <property type="entry name" value="Organic_radical-activating"/>
</dbReference>
<dbReference type="InterPro" id="IPR001989">
    <property type="entry name" value="Radical_activat_CS"/>
</dbReference>
<gene>
    <name evidence="12" type="ORF">SAMN05660742_11598</name>
</gene>
<dbReference type="PROSITE" id="PS51918">
    <property type="entry name" value="RADICAL_SAM"/>
    <property type="match status" value="1"/>
</dbReference>
<dbReference type="NCBIfam" id="TIGR02493">
    <property type="entry name" value="PFLA"/>
    <property type="match status" value="1"/>
</dbReference>
<dbReference type="InterPro" id="IPR013785">
    <property type="entry name" value="Aldolase_TIM"/>
</dbReference>
<evidence type="ECO:0000256" key="5">
    <source>
        <dbReference type="ARBA" id="ARBA00022691"/>
    </source>
</evidence>
<evidence type="ECO:0000256" key="10">
    <source>
        <dbReference type="RuleBase" id="RU362053"/>
    </source>
</evidence>
<keyword evidence="5 10" id="KW-0949">S-adenosyl-L-methionine</keyword>
<dbReference type="Pfam" id="PF04055">
    <property type="entry name" value="Radical_SAM"/>
    <property type="match status" value="1"/>
</dbReference>
<comment type="catalytic activity">
    <reaction evidence="10">
        <text>glycyl-[formate C-acetyltransferase] + reduced [flavodoxin] + S-adenosyl-L-methionine = glycin-2-yl radical-[formate C-acetyltransferase] + semiquinone [flavodoxin] + 5'-deoxyadenosine + L-methionine + H(+)</text>
        <dbReference type="Rhea" id="RHEA:19225"/>
        <dbReference type="Rhea" id="RHEA-COMP:10622"/>
        <dbReference type="Rhea" id="RHEA-COMP:12190"/>
        <dbReference type="Rhea" id="RHEA-COMP:12191"/>
        <dbReference type="Rhea" id="RHEA-COMP:14480"/>
        <dbReference type="ChEBI" id="CHEBI:15378"/>
        <dbReference type="ChEBI" id="CHEBI:17319"/>
        <dbReference type="ChEBI" id="CHEBI:29947"/>
        <dbReference type="ChEBI" id="CHEBI:32722"/>
        <dbReference type="ChEBI" id="CHEBI:57618"/>
        <dbReference type="ChEBI" id="CHEBI:57844"/>
        <dbReference type="ChEBI" id="CHEBI:59789"/>
        <dbReference type="ChEBI" id="CHEBI:140311"/>
        <dbReference type="EC" id="1.97.1.4"/>
    </reaction>
</comment>
<sequence>MIGYYHSKETFGTVDGEGIRYVLFLAGCGLGCAFCHNPDTWIKGERSITVEATLKDINQYRNFYDASGGGFTASGGEPLLQPNFVTDLFAACQKDGIHTTLDTAGFCKTEALLQVLPYTDHVLFSLKAIDHKLHRKLTLADSNEAIIRNLRYIAEHKPVTVRYVVIPQVTDDAESIKKLIELLHSIKNVQLKVDVLPYHFMGAYKWNELGMVYKLEGVPAATSTDVKRVSDMLLTANIPLQYPK</sequence>
<dbReference type="PROSITE" id="PS01087">
    <property type="entry name" value="RADICAL_ACTIVATING"/>
    <property type="match status" value="1"/>
</dbReference>
<keyword evidence="10" id="KW-0963">Cytoplasm</keyword>
<comment type="subcellular location">
    <subcellularLocation>
        <location evidence="10">Cytoplasm</location>
    </subcellularLocation>
</comment>
<evidence type="ECO:0000256" key="8">
    <source>
        <dbReference type="ARBA" id="ARBA00023004"/>
    </source>
</evidence>
<evidence type="ECO:0000256" key="1">
    <source>
        <dbReference type="ARBA" id="ARBA00003141"/>
    </source>
</evidence>